<sequence length="69" mass="7182">MKDLNKKLKVASFESNYGKLTKKSMLSVFGGGSCGATGSSSGCDATAVCGCVTQTIRIPRPKGFEDGME</sequence>
<organism evidence="1 2">
    <name type="scientific">Chryseobacterium nakagawai</name>
    <dbReference type="NCBI Taxonomy" id="1241982"/>
    <lineage>
        <taxon>Bacteria</taxon>
        <taxon>Pseudomonadati</taxon>
        <taxon>Bacteroidota</taxon>
        <taxon>Flavobacteriia</taxon>
        <taxon>Flavobacteriales</taxon>
        <taxon>Weeksellaceae</taxon>
        <taxon>Chryseobacterium group</taxon>
        <taxon>Chryseobacterium</taxon>
    </lineage>
</organism>
<proteinExistence type="predicted"/>
<reference evidence="1 2" key="1">
    <citation type="submission" date="2018-11" db="EMBL/GenBank/DDBJ databases">
        <title>Proposal to divide the Flavobacteriaceae and reorganize its genera based on Amino Acid Identity values calculated from whole genome sequences.</title>
        <authorList>
            <person name="Nicholson A.C."/>
            <person name="Gulvik C.A."/>
            <person name="Whitney A.M."/>
            <person name="Humrighouse B.W."/>
            <person name="Bell M."/>
            <person name="Holmes B."/>
            <person name="Steigerwalt A.G."/>
            <person name="Villarma A."/>
            <person name="Sheth M."/>
            <person name="Batra D."/>
            <person name="Pryor J."/>
            <person name="Bernardet J.-F."/>
            <person name="Hugo C."/>
            <person name="Kampfer P."/>
            <person name="Newman J."/>
            <person name="McQuiston J.R."/>
        </authorList>
    </citation>
    <scope>NUCLEOTIDE SEQUENCE [LARGE SCALE GENOMIC DNA]</scope>
    <source>
        <strain evidence="1 2">G0041</strain>
    </source>
</reference>
<accession>A0AAD1DQQ0</accession>
<evidence type="ECO:0000313" key="2">
    <source>
        <dbReference type="Proteomes" id="UP000278288"/>
    </source>
</evidence>
<dbReference type="Proteomes" id="UP000278288">
    <property type="component" value="Chromosome"/>
</dbReference>
<name>A0AAD1DQQ0_CHRNA</name>
<gene>
    <name evidence="1" type="ORF">EG343_10125</name>
</gene>
<dbReference type="KEGG" id="cnk:EG343_10125"/>
<dbReference type="RefSeq" id="WP_123857671.1">
    <property type="nucleotide sequence ID" value="NZ_CP033923.1"/>
</dbReference>
<protein>
    <submittedName>
        <fullName evidence="1">Uncharacterized protein</fullName>
    </submittedName>
</protein>
<dbReference type="PROSITE" id="PS51257">
    <property type="entry name" value="PROKAR_LIPOPROTEIN"/>
    <property type="match status" value="1"/>
</dbReference>
<dbReference type="EMBL" id="CP033923">
    <property type="protein sequence ID" value="AZA90966.1"/>
    <property type="molecule type" value="Genomic_DNA"/>
</dbReference>
<evidence type="ECO:0000313" key="1">
    <source>
        <dbReference type="EMBL" id="AZA90966.1"/>
    </source>
</evidence>
<dbReference type="AlphaFoldDB" id="A0AAD1DQQ0"/>
<keyword evidence="2" id="KW-1185">Reference proteome</keyword>